<name>A0ABP9BEV7_9SPHI</name>
<evidence type="ECO:0000259" key="1">
    <source>
        <dbReference type="Pfam" id="PF21751"/>
    </source>
</evidence>
<gene>
    <name evidence="2" type="ORF">GCM10023231_23350</name>
</gene>
<evidence type="ECO:0000313" key="2">
    <source>
        <dbReference type="EMBL" id="GAA4794314.1"/>
    </source>
</evidence>
<reference evidence="3" key="1">
    <citation type="journal article" date="2019" name="Int. J. Syst. Evol. Microbiol.">
        <title>The Global Catalogue of Microorganisms (GCM) 10K type strain sequencing project: providing services to taxonomists for standard genome sequencing and annotation.</title>
        <authorList>
            <consortium name="The Broad Institute Genomics Platform"/>
            <consortium name="The Broad Institute Genome Sequencing Center for Infectious Disease"/>
            <person name="Wu L."/>
            <person name="Ma J."/>
        </authorList>
    </citation>
    <scope>NUCLEOTIDE SEQUENCE [LARGE SCALE GENOMIC DNA]</scope>
    <source>
        <strain evidence="3">JCM 18200</strain>
    </source>
</reference>
<dbReference type="Proteomes" id="UP001501411">
    <property type="component" value="Unassembled WGS sequence"/>
</dbReference>
<comment type="caution">
    <text evidence="2">The sequence shown here is derived from an EMBL/GenBank/DDBJ whole genome shotgun (WGS) entry which is preliminary data.</text>
</comment>
<organism evidence="2 3">
    <name type="scientific">Olivibacter ginsenosidimutans</name>
    <dbReference type="NCBI Taxonomy" id="1176537"/>
    <lineage>
        <taxon>Bacteria</taxon>
        <taxon>Pseudomonadati</taxon>
        <taxon>Bacteroidota</taxon>
        <taxon>Sphingobacteriia</taxon>
        <taxon>Sphingobacteriales</taxon>
        <taxon>Sphingobacteriaceae</taxon>
        <taxon>Olivibacter</taxon>
    </lineage>
</organism>
<dbReference type="InterPro" id="IPR048551">
    <property type="entry name" value="DACNV"/>
</dbReference>
<accession>A0ABP9BEV7</accession>
<evidence type="ECO:0000313" key="3">
    <source>
        <dbReference type="Proteomes" id="UP001501411"/>
    </source>
</evidence>
<dbReference type="EMBL" id="BAABIQ010000035">
    <property type="protein sequence ID" value="GAA4794314.1"/>
    <property type="molecule type" value="Genomic_DNA"/>
</dbReference>
<feature type="domain" description="Probable sensor" evidence="1">
    <location>
        <begin position="36"/>
        <end position="119"/>
    </location>
</feature>
<keyword evidence="3" id="KW-1185">Reference proteome</keyword>
<protein>
    <recommendedName>
        <fullName evidence="1">Probable sensor domain-containing protein</fullName>
    </recommendedName>
</protein>
<proteinExistence type="predicted"/>
<dbReference type="Pfam" id="PF21751">
    <property type="entry name" value="DACNV"/>
    <property type="match status" value="1"/>
</dbReference>
<dbReference type="RefSeq" id="WP_345231966.1">
    <property type="nucleotide sequence ID" value="NZ_BAABIQ010000035.1"/>
</dbReference>
<sequence length="375" mass="41510">MISDTTYLGARMVSGALENYFKEHAYQSLDESHYLPAAIIEALIDASFWASLRKEEGYLPKISVALIPPDVATDPLRFATPVRLTPHHLVKLSPAVVQPSIHLGVWYTDNDVLIWGTIHDIPDSCLVLEVIEPGLLVIKHKRQEGYGKYVNIAVLKGDQVKLVDDRSLGLTEYPDLLASLLGKSLAIALDEPINVLVELAVAMRRHARGGLLLLVPPDQHQWKDSIVHPISYIIDPIYGGLSDLIQRYPMDRRRADWKSNILKIIDIIGGFTAIDGATIMTKNYEFLAFGAKVGRNQKNAQVPKVLLSEPIVGNEAEIVDPVKLGGTRHLAAAQFVHDQREAMALVASQDGVFTVFVWSAPTQIVHAHRIDVLLL</sequence>